<comment type="caution">
    <text evidence="7">The sequence shown here is derived from an EMBL/GenBank/DDBJ whole genome shotgun (WGS) entry which is preliminary data.</text>
</comment>
<dbReference type="PANTHER" id="PTHR22589">
    <property type="entry name" value="CARNITINE O-ACYLTRANSFERASE"/>
    <property type="match status" value="1"/>
</dbReference>
<dbReference type="InterPro" id="IPR000542">
    <property type="entry name" value="Carn_acyl_trans"/>
</dbReference>
<evidence type="ECO:0000256" key="5">
    <source>
        <dbReference type="RuleBase" id="RU003801"/>
    </source>
</evidence>
<evidence type="ECO:0000313" key="8">
    <source>
        <dbReference type="Proteomes" id="UP001212841"/>
    </source>
</evidence>
<evidence type="ECO:0000256" key="3">
    <source>
        <dbReference type="ARBA" id="ARBA00023315"/>
    </source>
</evidence>
<dbReference type="AlphaFoldDB" id="A0AAD5SJ64"/>
<evidence type="ECO:0000256" key="2">
    <source>
        <dbReference type="ARBA" id="ARBA00022679"/>
    </source>
</evidence>
<gene>
    <name evidence="7" type="ORF">HK097_005758</name>
</gene>
<dbReference type="PROSITE" id="PS00440">
    <property type="entry name" value="ACYLTRANSF_C_2"/>
    <property type="match status" value="1"/>
</dbReference>
<keyword evidence="2 5" id="KW-0808">Transferase</keyword>
<comment type="similarity">
    <text evidence="1 5">Belongs to the carnitine/choline acetyltransferase family.</text>
</comment>
<dbReference type="InterPro" id="IPR042231">
    <property type="entry name" value="Cho/carn_acyl_trans_2"/>
</dbReference>
<sequence>MSTALKTFDNQSKIPRLPIPTLENLAQKYLDSCKPLLSEEEFATTEQAVREFVQPGGLGETLQNRLKDYDKTQKNSWLEDIWLNKAYLEWREPSLINVNWWCQFRDHPLHPADLLRKPAPKGVITAFQVERTAGLISNMLNFKTLLDKQKLPPEYIKETPLDMNQYKSQFGACRIPGSPADTVHTEYPAIARHIIVLMQDQVYKVEVIREDGSRAPLQEIERVLFAVGRDCLSTEPEAAVGLLTAGHRDNCADAFARLRELSPENVANMEVIKTALFAVCLDDYAANKNIDISHHHIFHGFNARNRWFDKTLQLVVGNSARAGVNGEHSPADAVIPGKIFDFILANEPAQDPHGSVASPPLPDPVKLKWTVDETITASIEKAGETAVALIRDTESCLHQTDVYGSRYMKEVAQCSPDAYVQLALQLAFYRTEKNKVPFAVYESASTRMFLHGRTETGRSMSSESWAFVKSFDDDNVLYDDKRLLFQKAIKSQSTYMREASIGKGIDRHMLGLRSMIKSEEEGRSATMFNDKAFGASMNFRLSTSNMSPGKYFYGGFGPVVPDGYGINYAIDRDHLKFSISSKKSSEATSSFEFRNNLKRTLGDMMILFPKRSEVWGPGWQARHKQELTEARWLKTMKSFSDDYVAKRAKLVGKYANVAKQDKQ</sequence>
<accession>A0AAD5SJ64</accession>
<dbReference type="InterPro" id="IPR023213">
    <property type="entry name" value="CAT-like_dom_sf"/>
</dbReference>
<reference evidence="7" key="1">
    <citation type="submission" date="2020-05" db="EMBL/GenBank/DDBJ databases">
        <title>Phylogenomic resolution of chytrid fungi.</title>
        <authorList>
            <person name="Stajich J.E."/>
            <person name="Amses K."/>
            <person name="Simmons R."/>
            <person name="Seto K."/>
            <person name="Myers J."/>
            <person name="Bonds A."/>
            <person name="Quandt C.A."/>
            <person name="Barry K."/>
            <person name="Liu P."/>
            <person name="Grigoriev I."/>
            <person name="Longcore J.E."/>
            <person name="James T.Y."/>
        </authorList>
    </citation>
    <scope>NUCLEOTIDE SEQUENCE</scope>
    <source>
        <strain evidence="7">JEL0318</strain>
    </source>
</reference>
<dbReference type="Proteomes" id="UP001212841">
    <property type="component" value="Unassembled WGS sequence"/>
</dbReference>
<keyword evidence="3 5" id="KW-0012">Acyltransferase</keyword>
<protein>
    <recommendedName>
        <fullName evidence="6">Choline/carnitine acyltransferase domain-containing protein</fullName>
    </recommendedName>
</protein>
<dbReference type="SUPFAM" id="SSF52777">
    <property type="entry name" value="CoA-dependent acyltransferases"/>
    <property type="match status" value="2"/>
</dbReference>
<evidence type="ECO:0000256" key="4">
    <source>
        <dbReference type="PIRSR" id="PIRSR600542-1"/>
    </source>
</evidence>
<dbReference type="InterPro" id="IPR039551">
    <property type="entry name" value="Cho/carn_acyl_trans"/>
</dbReference>
<evidence type="ECO:0000313" key="7">
    <source>
        <dbReference type="EMBL" id="KAJ3056595.1"/>
    </source>
</evidence>
<proteinExistence type="inferred from homology"/>
<dbReference type="PANTHER" id="PTHR22589:SF107">
    <property type="entry name" value="CHOLINE_CARNITINE ACYLTRANSFERASE DOMAIN-CONTAINING PROTEIN"/>
    <property type="match status" value="1"/>
</dbReference>
<evidence type="ECO:0000256" key="1">
    <source>
        <dbReference type="ARBA" id="ARBA00005232"/>
    </source>
</evidence>
<feature type="domain" description="Choline/carnitine acyltransferase" evidence="6">
    <location>
        <begin position="17"/>
        <end position="598"/>
    </location>
</feature>
<keyword evidence="8" id="KW-1185">Reference proteome</keyword>
<dbReference type="EMBL" id="JADGJD010000027">
    <property type="protein sequence ID" value="KAJ3056595.1"/>
    <property type="molecule type" value="Genomic_DNA"/>
</dbReference>
<dbReference type="GO" id="GO:0016746">
    <property type="term" value="F:acyltransferase activity"/>
    <property type="evidence" value="ECO:0007669"/>
    <property type="project" value="UniProtKB-KW"/>
</dbReference>
<dbReference type="Gene3D" id="3.30.559.10">
    <property type="entry name" value="Chloramphenicol acetyltransferase-like domain"/>
    <property type="match status" value="1"/>
</dbReference>
<feature type="active site" description="Proton acceptor" evidence="4">
    <location>
        <position position="328"/>
    </location>
</feature>
<evidence type="ECO:0000259" key="6">
    <source>
        <dbReference type="Pfam" id="PF00755"/>
    </source>
</evidence>
<organism evidence="7 8">
    <name type="scientific">Rhizophlyctis rosea</name>
    <dbReference type="NCBI Taxonomy" id="64517"/>
    <lineage>
        <taxon>Eukaryota</taxon>
        <taxon>Fungi</taxon>
        <taxon>Fungi incertae sedis</taxon>
        <taxon>Chytridiomycota</taxon>
        <taxon>Chytridiomycota incertae sedis</taxon>
        <taxon>Chytridiomycetes</taxon>
        <taxon>Rhizophlyctidales</taxon>
        <taxon>Rhizophlyctidaceae</taxon>
        <taxon>Rhizophlyctis</taxon>
    </lineage>
</organism>
<dbReference type="Gene3D" id="3.30.559.70">
    <property type="entry name" value="Choline/Carnitine o-acyltransferase, domain 2"/>
    <property type="match status" value="1"/>
</dbReference>
<dbReference type="Pfam" id="PF00755">
    <property type="entry name" value="Carn_acyltransf"/>
    <property type="match status" value="1"/>
</dbReference>
<name>A0AAD5SJ64_9FUNG</name>